<dbReference type="EMBL" id="CAFBOF010000019">
    <property type="protein sequence ID" value="CAB4978537.1"/>
    <property type="molecule type" value="Genomic_DNA"/>
</dbReference>
<dbReference type="SUPFAM" id="SSF51735">
    <property type="entry name" value="NAD(P)-binding Rossmann-fold domains"/>
    <property type="match status" value="1"/>
</dbReference>
<dbReference type="InterPro" id="IPR036291">
    <property type="entry name" value="NAD(P)-bd_dom_sf"/>
</dbReference>
<dbReference type="EMBL" id="CAFBMM010000015">
    <property type="protein sequence ID" value="CAB4901566.1"/>
    <property type="molecule type" value="Genomic_DNA"/>
</dbReference>
<accession>A0A6J7RI57</accession>
<evidence type="ECO:0000313" key="3">
    <source>
        <dbReference type="EMBL" id="CAB4901566.1"/>
    </source>
</evidence>
<dbReference type="InterPro" id="IPR006151">
    <property type="entry name" value="Shikm_DH/Glu-tRNA_Rdtase"/>
</dbReference>
<dbReference type="Pfam" id="PF01488">
    <property type="entry name" value="Shikimate_DH"/>
    <property type="match status" value="1"/>
</dbReference>
<evidence type="ECO:0000313" key="2">
    <source>
        <dbReference type="EMBL" id="CAB4719323.1"/>
    </source>
</evidence>
<evidence type="ECO:0000259" key="1">
    <source>
        <dbReference type="Pfam" id="PF01488"/>
    </source>
</evidence>
<dbReference type="EMBL" id="CAFBPQ010000038">
    <property type="protein sequence ID" value="CAB5028466.1"/>
    <property type="molecule type" value="Genomic_DNA"/>
</dbReference>
<sequence length="332" mass="34417">MTTIALVGAGAVGTRAARQLVDTPGIKRLLIADRSRAQARDLADRVGGEAVSLSADGLMGANAVALAIPSSAAARLAKKIISTGVPVATATDDETGTAALFALNGLAKKNSTQILVGCALLPGLGDVLARHGANALERADEVQAARVGAAGPTCAASVRRSRREPAREWSNGEWQTSHRSGAQLVWFPEPIGEQVCEQVSLGVENLRRAVPEATFVLSRAGEAPLRRSSFSFRGRRETGDLWAGVRIEVLGWQGSARASIVYGAVEHPAAVAATVLAVATARLAGLLPAVKLEQTKPGAWSLGEAIDPTSFLAELAERGVRVAVFEGVAGSR</sequence>
<reference evidence="5" key="1">
    <citation type="submission" date="2020-05" db="EMBL/GenBank/DDBJ databases">
        <authorList>
            <person name="Chiriac C."/>
            <person name="Salcher M."/>
            <person name="Ghai R."/>
            <person name="Kavagutti S V."/>
        </authorList>
    </citation>
    <scope>NUCLEOTIDE SEQUENCE</scope>
</reference>
<gene>
    <name evidence="2" type="ORF">UFOPK2683_00495</name>
    <name evidence="3" type="ORF">UFOPK3605_00510</name>
    <name evidence="4" type="ORF">UFOPK3897_00961</name>
    <name evidence="5" type="ORF">UFOPK4121_01135</name>
</gene>
<protein>
    <submittedName>
        <fullName evidence="5">Unannotated protein</fullName>
    </submittedName>
</protein>
<name>A0A6J7RI57_9ZZZZ</name>
<proteinExistence type="predicted"/>
<dbReference type="EMBL" id="CAEZYK010000018">
    <property type="protein sequence ID" value="CAB4719323.1"/>
    <property type="molecule type" value="Genomic_DNA"/>
</dbReference>
<evidence type="ECO:0000313" key="4">
    <source>
        <dbReference type="EMBL" id="CAB4978537.1"/>
    </source>
</evidence>
<dbReference type="AlphaFoldDB" id="A0A6J7RI57"/>
<evidence type="ECO:0000313" key="5">
    <source>
        <dbReference type="EMBL" id="CAB5028466.1"/>
    </source>
</evidence>
<dbReference type="Gene3D" id="3.40.50.720">
    <property type="entry name" value="NAD(P)-binding Rossmann-like Domain"/>
    <property type="match status" value="1"/>
</dbReference>
<organism evidence="5">
    <name type="scientific">freshwater metagenome</name>
    <dbReference type="NCBI Taxonomy" id="449393"/>
    <lineage>
        <taxon>unclassified sequences</taxon>
        <taxon>metagenomes</taxon>
        <taxon>ecological metagenomes</taxon>
    </lineage>
</organism>
<feature type="domain" description="Quinate/shikimate 5-dehydrogenase/glutamyl-tRNA reductase" evidence="1">
    <location>
        <begin position="3"/>
        <end position="53"/>
    </location>
</feature>